<dbReference type="EMBL" id="LKCM01000265">
    <property type="protein sequence ID" value="KPQ42110.1"/>
    <property type="molecule type" value="Genomic_DNA"/>
</dbReference>
<organism evidence="2 3">
    <name type="scientific">Candidatus Methanoperedens nitratireducens</name>
    <dbReference type="NCBI Taxonomy" id="1392998"/>
    <lineage>
        <taxon>Archaea</taxon>
        <taxon>Methanobacteriati</taxon>
        <taxon>Methanobacteriota</taxon>
        <taxon>Stenosarchaea group</taxon>
        <taxon>Methanomicrobia</taxon>
        <taxon>Methanosarcinales</taxon>
        <taxon>ANME-2 cluster</taxon>
        <taxon>Candidatus Methanoperedentaceae</taxon>
        <taxon>Candidatus Methanoperedens</taxon>
    </lineage>
</organism>
<evidence type="ECO:0000313" key="2">
    <source>
        <dbReference type="EMBL" id="KPQ42110.1"/>
    </source>
</evidence>
<name>A0A0P8AD86_9EURY</name>
<accession>A0A0P8AD86</accession>
<protein>
    <submittedName>
        <fullName evidence="2">Uncharacterized protein</fullName>
    </submittedName>
</protein>
<reference evidence="2 3" key="1">
    <citation type="submission" date="2015-09" db="EMBL/GenBank/DDBJ databases">
        <title>A metagenomics-based metabolic model of nitrate-dependent anaerobic oxidation of methane by Methanoperedens-like archaea.</title>
        <authorList>
            <person name="Arshad A."/>
            <person name="Speth D.R."/>
            <person name="De Graaf R.M."/>
            <person name="Op Den Camp H.J."/>
            <person name="Jetten M.S."/>
            <person name="Welte C.U."/>
        </authorList>
    </citation>
    <scope>NUCLEOTIDE SEQUENCE [LARGE SCALE GENOMIC DNA]</scope>
</reference>
<evidence type="ECO:0000313" key="3">
    <source>
        <dbReference type="Proteomes" id="UP000050360"/>
    </source>
</evidence>
<sequence length="56" mass="6207">MNSSLKNIITKGLGMLFIVATVLARDAGESWLLIVTFAALAVWLINMDIENKEKNE</sequence>
<dbReference type="AlphaFoldDB" id="A0A0P8AD86"/>
<proteinExistence type="predicted"/>
<comment type="caution">
    <text evidence="2">The sequence shown here is derived from an EMBL/GenBank/DDBJ whole genome shotgun (WGS) entry which is preliminary data.</text>
</comment>
<keyword evidence="1" id="KW-1133">Transmembrane helix</keyword>
<evidence type="ECO:0000256" key="1">
    <source>
        <dbReference type="SAM" id="Phobius"/>
    </source>
</evidence>
<dbReference type="Proteomes" id="UP000050360">
    <property type="component" value="Unassembled WGS sequence"/>
</dbReference>
<feature type="transmembrane region" description="Helical" evidence="1">
    <location>
        <begin position="30"/>
        <end position="49"/>
    </location>
</feature>
<keyword evidence="1" id="KW-0812">Transmembrane</keyword>
<keyword evidence="1" id="KW-0472">Membrane</keyword>
<feature type="transmembrane region" description="Helical" evidence="1">
    <location>
        <begin position="7"/>
        <end position="24"/>
    </location>
</feature>
<gene>
    <name evidence="2" type="ORF">MPEBLZ_03342</name>
</gene>